<reference evidence="1" key="1">
    <citation type="submission" date="2021-06" db="EMBL/GenBank/DDBJ databases">
        <authorList>
            <person name="Kallberg Y."/>
            <person name="Tangrot J."/>
            <person name="Rosling A."/>
        </authorList>
    </citation>
    <scope>NUCLEOTIDE SEQUENCE</scope>
    <source>
        <strain evidence="1">MT106</strain>
    </source>
</reference>
<keyword evidence="2" id="KW-1185">Reference proteome</keyword>
<comment type="caution">
    <text evidence="1">The sequence shown here is derived from an EMBL/GenBank/DDBJ whole genome shotgun (WGS) entry which is preliminary data.</text>
</comment>
<accession>A0A9N9H2X7</accession>
<dbReference type="AlphaFoldDB" id="A0A9N9H2X7"/>
<evidence type="ECO:0000313" key="1">
    <source>
        <dbReference type="EMBL" id="CAG8644888.1"/>
    </source>
</evidence>
<dbReference type="Proteomes" id="UP000789831">
    <property type="component" value="Unassembled WGS sequence"/>
</dbReference>
<dbReference type="EMBL" id="CAJVPL010004228">
    <property type="protein sequence ID" value="CAG8644888.1"/>
    <property type="molecule type" value="Genomic_DNA"/>
</dbReference>
<gene>
    <name evidence="1" type="ORF">AGERDE_LOCUS11148</name>
</gene>
<dbReference type="OrthoDB" id="2376840at2759"/>
<name>A0A9N9H2X7_9GLOM</name>
<evidence type="ECO:0000313" key="2">
    <source>
        <dbReference type="Proteomes" id="UP000789831"/>
    </source>
</evidence>
<organism evidence="1 2">
    <name type="scientific">Ambispora gerdemannii</name>
    <dbReference type="NCBI Taxonomy" id="144530"/>
    <lineage>
        <taxon>Eukaryota</taxon>
        <taxon>Fungi</taxon>
        <taxon>Fungi incertae sedis</taxon>
        <taxon>Mucoromycota</taxon>
        <taxon>Glomeromycotina</taxon>
        <taxon>Glomeromycetes</taxon>
        <taxon>Archaeosporales</taxon>
        <taxon>Ambisporaceae</taxon>
        <taxon>Ambispora</taxon>
    </lineage>
</organism>
<proteinExistence type="predicted"/>
<sequence length="87" mass="9817">MPLKTSLTSSSNLTMRLGSTSHFSTIHFKFAGHENEWVTVHNQKVGCALIGNDITNQLAYVHEVGKPINFLDRQDEPKLTKFLRECS</sequence>
<protein>
    <submittedName>
        <fullName evidence="1">12763_t:CDS:1</fullName>
    </submittedName>
</protein>